<feature type="transmembrane region" description="Helical" evidence="14">
    <location>
        <begin position="272"/>
        <end position="293"/>
    </location>
</feature>
<dbReference type="OrthoDB" id="4769at2759"/>
<evidence type="ECO:0000313" key="15">
    <source>
        <dbReference type="EMBL" id="CAH1103233.1"/>
    </source>
</evidence>
<reference evidence="15" key="1">
    <citation type="submission" date="2022-01" db="EMBL/GenBank/DDBJ databases">
        <authorList>
            <person name="King R."/>
        </authorList>
    </citation>
    <scope>NUCLEOTIDE SEQUENCE</scope>
</reference>
<comment type="function">
    <text evidence="12">Dol-P-Glc:Glc(2)Man(9)GlcNAc(2)-PP-Dol alpha-1,2-glucosyltransferase that operates in the biosynthetic pathway of dolichol-linked oligosaccharides, the glycan precursors employed in protein asparagine (N)-glycosylation. The assembly of dolichol-linked oligosaccharides begins on the cytosolic side of the endoplasmic reticulum membrane and finishes in its lumen. The sequential addition of sugars to dolichol pyrophosphate produces dolichol-linked oligosaccharides containing fourteen sugars, including two GlcNAcs, nine mannoses and three glucoses. Once assembled, the oligosaccharide is transferred from the lipid to nascent proteins by oligosaccharyltransferases. In the lumen of the endoplasmic reticulum, adds the third and last glucose residue from dolichyl phosphate glucose (Dol-P-Glc) onto the lipid-linked oligosaccharide intermediate Glc(2)Man(9)GlcNAc(2)-PP-Dol to produce Glc(3)Man(9)GlcNAc(2)-PP-Dol.</text>
</comment>
<dbReference type="Proteomes" id="UP001153636">
    <property type="component" value="Chromosome 14"/>
</dbReference>
<keyword evidence="9" id="KW-0256">Endoplasmic reticulum</keyword>
<protein>
    <recommendedName>
        <fullName evidence="5 14">Dol-P-Glc:Glc(2)Man(9)GlcNAc(2)-PP-Dol alpha-1,2-glucosyltransferase</fullName>
        <ecNumber evidence="4 14">2.4.1.256</ecNumber>
    </recommendedName>
</protein>
<feature type="transmembrane region" description="Helical" evidence="14">
    <location>
        <begin position="232"/>
        <end position="252"/>
    </location>
</feature>
<keyword evidence="16" id="KW-1185">Reference proteome</keyword>
<evidence type="ECO:0000256" key="5">
    <source>
        <dbReference type="ARBA" id="ARBA00018512"/>
    </source>
</evidence>
<feature type="transmembrane region" description="Helical" evidence="14">
    <location>
        <begin position="158"/>
        <end position="189"/>
    </location>
</feature>
<name>A0A9P0G7Z6_9CUCU</name>
<dbReference type="PANTHER" id="PTHR12989">
    <property type="entry name" value="ALPHA-1,2-GLUCOSYLTRANSFERASE ALG10"/>
    <property type="match status" value="1"/>
</dbReference>
<comment type="catalytic activity">
    <reaction evidence="13">
        <text>an alpha-D-Glc-(1-&gt;3)-alpha-D-Glc-(1-&gt;3)-alpha-D-Man-(1-&gt;2)-alpha-D-Man-(1-&gt;2)-alpha-D-Man-(1-&gt;3)-[alpha-D-Man-(1-&gt;2)-alpha-D-Man-(1-&gt;3)-[alpha-D-Man-(1-&gt;2)-alpha-D-Man-(1-&gt;6)]-alpha-D-Man-(1-&gt;6)]-beta-D-Man-(1-&gt;4)-beta-D-GlcNAc-(1-&gt;4)-alpha-D-GlcNAc-diphospho-di-trans,poly-cis-dolichol + a di-trans,poly-cis-dolichyl beta-D-glucosyl phosphate = a alpha-D-Glc-(1-&gt;2)-alpha-D-Glc-(1-&gt;3)-alpha-D-Glc-(1-&gt;3)-alpha-D-Man-(1-&gt;2)-alpha-D-Man-(1-&gt;2)-alpha-D-Man-(1-&gt;3)-[alpha-D-Man-(1-&gt;2)-alpha-D-Man-(1-&gt;3)-[alpha-D-Man-(1-&gt;2)-alpha-D-Man-(1-&gt;6)]-alpha-D-Man-(1-&gt;6)]-beta-D-Man-(1-&gt;4)-beta-D-GlcNAc-(1-&gt;4)-alpha-D-GlcNAc-diphospho-di-trans,poly-cis-dolichol + a di-trans,poly-cis-dolichyl phosphate + H(+)</text>
        <dbReference type="Rhea" id="RHEA:29543"/>
        <dbReference type="Rhea" id="RHEA-COMP:19498"/>
        <dbReference type="Rhea" id="RHEA-COMP:19502"/>
        <dbReference type="Rhea" id="RHEA-COMP:19512"/>
        <dbReference type="Rhea" id="RHEA-COMP:19522"/>
        <dbReference type="ChEBI" id="CHEBI:15378"/>
        <dbReference type="ChEBI" id="CHEBI:57525"/>
        <dbReference type="ChEBI" id="CHEBI:57683"/>
        <dbReference type="ChEBI" id="CHEBI:132522"/>
        <dbReference type="ChEBI" id="CHEBI:132523"/>
        <dbReference type="EC" id="2.4.1.256"/>
    </reaction>
    <physiologicalReaction direction="left-to-right" evidence="13">
        <dbReference type="Rhea" id="RHEA:29544"/>
    </physiologicalReaction>
</comment>
<evidence type="ECO:0000256" key="12">
    <source>
        <dbReference type="ARBA" id="ARBA00044727"/>
    </source>
</evidence>
<dbReference type="InterPro" id="IPR016900">
    <property type="entry name" value="Alg10"/>
</dbReference>
<keyword evidence="7" id="KW-0808">Transferase</keyword>
<evidence type="ECO:0000256" key="1">
    <source>
        <dbReference type="ARBA" id="ARBA00004477"/>
    </source>
</evidence>
<dbReference type="GO" id="GO:0005789">
    <property type="term" value="C:endoplasmic reticulum membrane"/>
    <property type="evidence" value="ECO:0007669"/>
    <property type="project" value="UniProtKB-SubCell"/>
</dbReference>
<organism evidence="15 16">
    <name type="scientific">Psylliodes chrysocephalus</name>
    <dbReference type="NCBI Taxonomy" id="3402493"/>
    <lineage>
        <taxon>Eukaryota</taxon>
        <taxon>Metazoa</taxon>
        <taxon>Ecdysozoa</taxon>
        <taxon>Arthropoda</taxon>
        <taxon>Hexapoda</taxon>
        <taxon>Insecta</taxon>
        <taxon>Pterygota</taxon>
        <taxon>Neoptera</taxon>
        <taxon>Endopterygota</taxon>
        <taxon>Coleoptera</taxon>
        <taxon>Polyphaga</taxon>
        <taxon>Cucujiformia</taxon>
        <taxon>Chrysomeloidea</taxon>
        <taxon>Chrysomelidae</taxon>
        <taxon>Galerucinae</taxon>
        <taxon>Alticini</taxon>
        <taxon>Psylliodes</taxon>
    </lineage>
</organism>
<sequence length="456" mass="53747">MSLGKIRMSKVCFILIIVAFFAISAVIFNQIYLTSTMVVDEEFHLPLGISYCKFNFFVWDPKVTTLPGLYLVSALFMGPLKLCTIYWMRFVSLVCSIFNIILFYKLFRKYEKNEWGNILSSITLALLPPLYFFSNFYYTDVVSMTMILSMIVANEKKHHYLAAIFGLFSVICRQTNVVWVGLIAARYILTELYSFTKLRQQEKGVPAKDLFTFFRRVIKRPLKVLENSNIQFWLDTLSYLATLGTFVLFIKINGSIVVGDKSAHEATIHIPQLFYFSIFCLVFAWPHFVGEVLNFITFTKRNKLLIFILIIICFLIVYANTLVHPYMLADNRHYIFYIWNRFYGKYALFKYTIIPVYIFAWYVIIKSLYSKHDISFLALYLLCTTAVLITQKLIEVRYFFIPYILFRLRIKTNTNSVFNIVLEFVTYLVVNSITLNLFFTKTIIWPEYEDPQRLIW</sequence>
<feature type="transmembrane region" description="Helical" evidence="14">
    <location>
        <begin position="12"/>
        <end position="33"/>
    </location>
</feature>
<dbReference type="EC" id="2.4.1.256" evidence="4 14"/>
<keyword evidence="11 14" id="KW-0472">Membrane</keyword>
<gene>
    <name evidence="15" type="ORF">PSYICH_LOCUS4252</name>
</gene>
<dbReference type="EMBL" id="OV651826">
    <property type="protein sequence ID" value="CAH1103233.1"/>
    <property type="molecule type" value="Genomic_DNA"/>
</dbReference>
<evidence type="ECO:0000256" key="7">
    <source>
        <dbReference type="ARBA" id="ARBA00022679"/>
    </source>
</evidence>
<keyword evidence="8 14" id="KW-0812">Transmembrane</keyword>
<comment type="subcellular location">
    <subcellularLocation>
        <location evidence="1">Endoplasmic reticulum membrane</location>
        <topology evidence="1">Multi-pass membrane protein</topology>
    </subcellularLocation>
</comment>
<evidence type="ECO:0000256" key="13">
    <source>
        <dbReference type="ARBA" id="ARBA00048064"/>
    </source>
</evidence>
<feature type="transmembrane region" description="Helical" evidence="14">
    <location>
        <begin position="118"/>
        <end position="138"/>
    </location>
</feature>
<evidence type="ECO:0000256" key="9">
    <source>
        <dbReference type="ARBA" id="ARBA00022824"/>
    </source>
</evidence>
<evidence type="ECO:0000313" key="16">
    <source>
        <dbReference type="Proteomes" id="UP001153636"/>
    </source>
</evidence>
<feature type="transmembrane region" description="Helical" evidence="14">
    <location>
        <begin position="347"/>
        <end position="365"/>
    </location>
</feature>
<dbReference type="GO" id="GO:0006488">
    <property type="term" value="P:dolichol-linked oligosaccharide biosynthetic process"/>
    <property type="evidence" value="ECO:0007669"/>
    <property type="project" value="UniProtKB-UniRule"/>
</dbReference>
<feature type="transmembrane region" description="Helical" evidence="14">
    <location>
        <begin position="305"/>
        <end position="327"/>
    </location>
</feature>
<dbReference type="PIRSF" id="PIRSF028810">
    <property type="entry name" value="Alpha1_2_glucosyltferase_Alg10"/>
    <property type="match status" value="1"/>
</dbReference>
<evidence type="ECO:0000256" key="11">
    <source>
        <dbReference type="ARBA" id="ARBA00023136"/>
    </source>
</evidence>
<comment type="pathway">
    <text evidence="2">Protein modification; protein glycosylation.</text>
</comment>
<evidence type="ECO:0000256" key="8">
    <source>
        <dbReference type="ARBA" id="ARBA00022692"/>
    </source>
</evidence>
<keyword evidence="6 14" id="KW-0328">Glycosyltransferase</keyword>
<feature type="transmembrane region" description="Helical" evidence="14">
    <location>
        <begin position="420"/>
        <end position="439"/>
    </location>
</feature>
<evidence type="ECO:0000256" key="2">
    <source>
        <dbReference type="ARBA" id="ARBA00004922"/>
    </source>
</evidence>
<evidence type="ECO:0000256" key="4">
    <source>
        <dbReference type="ARBA" id="ARBA00011967"/>
    </source>
</evidence>
<keyword evidence="10 14" id="KW-1133">Transmembrane helix</keyword>
<dbReference type="PANTHER" id="PTHR12989:SF10">
    <property type="entry name" value="DOL-P-GLC:GLC(2)MAN(9)GLCNAC(2)-PP-DOL ALPHA-1,2-GLUCOSYLTRANSFERASE-RELATED"/>
    <property type="match status" value="1"/>
</dbReference>
<comment type="similarity">
    <text evidence="3 14">Belongs to the ALG10 glucosyltransferase family.</text>
</comment>
<feature type="transmembrane region" description="Helical" evidence="14">
    <location>
        <begin position="377"/>
        <end position="400"/>
    </location>
</feature>
<evidence type="ECO:0000256" key="10">
    <source>
        <dbReference type="ARBA" id="ARBA00022989"/>
    </source>
</evidence>
<evidence type="ECO:0000256" key="6">
    <source>
        <dbReference type="ARBA" id="ARBA00022676"/>
    </source>
</evidence>
<dbReference type="Pfam" id="PF04922">
    <property type="entry name" value="DIE2_ALG10"/>
    <property type="match status" value="1"/>
</dbReference>
<proteinExistence type="inferred from homology"/>
<dbReference type="AlphaFoldDB" id="A0A9P0G7Z6"/>
<evidence type="ECO:0000256" key="14">
    <source>
        <dbReference type="PIRNR" id="PIRNR028810"/>
    </source>
</evidence>
<comment type="caution">
    <text evidence="14">Lacks conserved residue(s) required for the propagation of feature annotation.</text>
</comment>
<accession>A0A9P0G7Z6</accession>
<dbReference type="GO" id="GO:0106073">
    <property type="term" value="F:dolichyl pyrophosphate Glc2Man9GlcNAc2 alpha-1,2-glucosyltransferase activity"/>
    <property type="evidence" value="ECO:0007669"/>
    <property type="project" value="UniProtKB-UniRule"/>
</dbReference>
<evidence type="ECO:0000256" key="3">
    <source>
        <dbReference type="ARBA" id="ARBA00010600"/>
    </source>
</evidence>
<feature type="transmembrane region" description="Helical" evidence="14">
    <location>
        <begin position="85"/>
        <end position="106"/>
    </location>
</feature>